<evidence type="ECO:0000313" key="8">
    <source>
        <dbReference type="Proteomes" id="UP000309215"/>
    </source>
</evidence>
<dbReference type="SUPFAM" id="SSF56235">
    <property type="entry name" value="N-terminal nucleophile aminohydrolases (Ntn hydrolases)"/>
    <property type="match status" value="1"/>
</dbReference>
<reference evidence="7 8" key="1">
    <citation type="submission" date="2019-04" db="EMBL/GenBank/DDBJ databases">
        <authorList>
            <person name="Li Y."/>
            <person name="Wang J."/>
        </authorList>
    </citation>
    <scope>NUCLEOTIDE SEQUENCE [LARGE SCALE GENOMIC DNA]</scope>
    <source>
        <strain evidence="7 8">DSM 14668</strain>
    </source>
</reference>
<dbReference type="InterPro" id="IPR029055">
    <property type="entry name" value="Ntn_hydrolases_N"/>
</dbReference>
<dbReference type="OrthoDB" id="9760084at2"/>
<evidence type="ECO:0000256" key="6">
    <source>
        <dbReference type="SAM" id="SignalP"/>
    </source>
</evidence>
<keyword evidence="5" id="KW-0106">Calcium</keyword>
<dbReference type="Gene3D" id="3.60.20.10">
    <property type="entry name" value="Glutamine Phosphoribosylpyrophosphate, subunit 1, domain 1"/>
    <property type="match status" value="2"/>
</dbReference>
<dbReference type="InterPro" id="IPR043146">
    <property type="entry name" value="Penicillin_amidase_N_B-knob"/>
</dbReference>
<dbReference type="PANTHER" id="PTHR34218:SF3">
    <property type="entry name" value="ACYL-HOMOSERINE LACTONE ACYLASE PVDQ"/>
    <property type="match status" value="1"/>
</dbReference>
<dbReference type="GO" id="GO:0046872">
    <property type="term" value="F:metal ion binding"/>
    <property type="evidence" value="ECO:0007669"/>
    <property type="project" value="UniProtKB-KW"/>
</dbReference>
<comment type="similarity">
    <text evidence="1">Belongs to the peptidase S45 family.</text>
</comment>
<evidence type="ECO:0000313" key="7">
    <source>
        <dbReference type="EMBL" id="TKC99277.1"/>
    </source>
</evidence>
<dbReference type="Pfam" id="PF01804">
    <property type="entry name" value="Penicil_amidase"/>
    <property type="match status" value="1"/>
</dbReference>
<dbReference type="Gene3D" id="2.30.120.10">
    <property type="match status" value="1"/>
</dbReference>
<keyword evidence="3" id="KW-0865">Zymogen</keyword>
<name>A0A4V5PLG3_9BACT</name>
<dbReference type="AlphaFoldDB" id="A0A4V5PLG3"/>
<dbReference type="InterPro" id="IPR014395">
    <property type="entry name" value="Pen/GL7ACA/AHL_acylase"/>
</dbReference>
<dbReference type="RefSeq" id="WP_136934066.1">
    <property type="nucleotide sequence ID" value="NZ_SSMQ01000058.1"/>
</dbReference>
<feature type="binding site" evidence="5">
    <location>
        <position position="215"/>
    </location>
    <ligand>
        <name>Ca(2+)</name>
        <dbReference type="ChEBI" id="CHEBI:29108"/>
    </ligand>
</feature>
<dbReference type="GO" id="GO:0016811">
    <property type="term" value="F:hydrolase activity, acting on carbon-nitrogen (but not peptide) bonds, in linear amides"/>
    <property type="evidence" value="ECO:0007669"/>
    <property type="project" value="InterPro"/>
</dbReference>
<comment type="cofactor">
    <cofactor evidence="5">
        <name>Ca(2+)</name>
        <dbReference type="ChEBI" id="CHEBI:29108"/>
    </cofactor>
    <text evidence="5">Binds 1 Ca(2+) ion per dimer.</text>
</comment>
<dbReference type="PIRSF" id="PIRSF001227">
    <property type="entry name" value="Pen_acylase"/>
    <property type="match status" value="1"/>
</dbReference>
<dbReference type="PROSITE" id="PS51257">
    <property type="entry name" value="PROKAR_LIPOPROTEIN"/>
    <property type="match status" value="1"/>
</dbReference>
<proteinExistence type="inferred from homology"/>
<protein>
    <submittedName>
        <fullName evidence="7">Penicillin acylase family protein</fullName>
    </submittedName>
</protein>
<dbReference type="InterPro" id="IPR002692">
    <property type="entry name" value="S45"/>
</dbReference>
<evidence type="ECO:0000256" key="4">
    <source>
        <dbReference type="PIRSR" id="PIRSR001227-1"/>
    </source>
</evidence>
<keyword evidence="6" id="KW-0732">Signal</keyword>
<sequence length="955" mass="102856">MHEPRRFPIARFFSFVALTLAPLAAGCSDDPAQTPPPPAGDPFGPIGERADLPVSERVQIENLASPVDVVRDTDGRPHIFASSFEDAMRVQGYLVAQDRHLQIEFYRRVSEGRLAEILADADASVIDNDIVFRSLGLHRVAKKQYETLGAEEKTLVDAFADGITQHFRALRNREAALPAAAFLVPVDAFTDFTGPDALAIARLQSYLLSHSADAELADTISIQTLGKAFPNNAGDPLVAARSGILRELYRFAPYEPATTTTGYPMGQGGAKNPAPSPLLPDLGARTERYREALRKVKDLFAPEGFGSNNWAVAAGRSDTGHALLASDPHLTLAAPSIFWPVAMEVTPKDPSARVKVSGLAFPGIPGIILGHNEHIAWGATVAGYDVTDLYAETITPDGKSVVFGGKNVAIETIDEVIQIQAGAPYTYKVPVVPHHGAMLPEILPDHTVAPLDPAKGAVSVRWTGDEPTNELAAILHLLRSKNVDEAKLALDGFQVGAQNWMIADTQGNVLWTSHAKLPTRAPAAVAWSPATFSGTIPCLVLPGDGSAEWTGALPDHLVPWEKNPAAGFLATANNDPIGDSLDGDPSNGALPDGTPMYLGCSWDIGFREGRIQERLAGLDKATPEDLAKIQGDAKSALGSRLTPALIEAIDRAEAERKTPGTHPDLTAVVADPSYDAAAIQKVHALLTAWGTEAGYEAASGIDPETNKPLPEEGDTAIEARAAQATLVFNAWLLRLVERVLGDELEHAGRPFVPRDQKAKAILAITRDTPATLPTYDPITKESALWDDMATPAIETKHERIVRALLDALGTLAEDVGADIGAYRWGARHRVRFEAILPVLGQLSIPPLGDPVFPDGFPRHGDNFSVDSSDFSLTARLDVTPRYDYDFGPTQRLVVDLDPEGPRAWNALPGGVVWDSQSPHFRDQAELWRKNQTRRVPFLLPEVVAAAESRMVVTRK</sequence>
<dbReference type="GO" id="GO:0017000">
    <property type="term" value="P:antibiotic biosynthetic process"/>
    <property type="evidence" value="ECO:0007669"/>
    <property type="project" value="InterPro"/>
</dbReference>
<feature type="chain" id="PRO_5020638897" evidence="6">
    <location>
        <begin position="25"/>
        <end position="955"/>
    </location>
</feature>
<dbReference type="PANTHER" id="PTHR34218">
    <property type="entry name" value="PEPTIDASE S45 PENICILLIN AMIDASE"/>
    <property type="match status" value="1"/>
</dbReference>
<evidence type="ECO:0000256" key="3">
    <source>
        <dbReference type="ARBA" id="ARBA00023145"/>
    </source>
</evidence>
<dbReference type="CDD" id="cd03747">
    <property type="entry name" value="Ntn_PGA_like"/>
    <property type="match status" value="1"/>
</dbReference>
<dbReference type="InterPro" id="IPR023343">
    <property type="entry name" value="Penicillin_amidase_dom1"/>
</dbReference>
<gene>
    <name evidence="7" type="ORF">E8A74_38300</name>
</gene>
<dbReference type="Proteomes" id="UP000309215">
    <property type="component" value="Unassembled WGS sequence"/>
</dbReference>
<dbReference type="Gene3D" id="1.10.439.10">
    <property type="entry name" value="Penicillin Amidohydrolase, domain 1"/>
    <property type="match status" value="1"/>
</dbReference>
<organism evidence="7 8">
    <name type="scientific">Polyangium fumosum</name>
    <dbReference type="NCBI Taxonomy" id="889272"/>
    <lineage>
        <taxon>Bacteria</taxon>
        <taxon>Pseudomonadati</taxon>
        <taxon>Myxococcota</taxon>
        <taxon>Polyangia</taxon>
        <taxon>Polyangiales</taxon>
        <taxon>Polyangiaceae</taxon>
        <taxon>Polyangium</taxon>
    </lineage>
</organism>
<comment type="caution">
    <text evidence="7">The sequence shown here is derived from an EMBL/GenBank/DDBJ whole genome shotgun (WGS) entry which is preliminary data.</text>
</comment>
<accession>A0A4V5PLG3</accession>
<feature type="binding site" evidence="5">
    <location>
        <position position="388"/>
    </location>
    <ligand>
        <name>Ca(2+)</name>
        <dbReference type="ChEBI" id="CHEBI:29108"/>
    </ligand>
</feature>
<evidence type="ECO:0000256" key="2">
    <source>
        <dbReference type="ARBA" id="ARBA00022801"/>
    </source>
</evidence>
<keyword evidence="8" id="KW-1185">Reference proteome</keyword>
<dbReference type="EMBL" id="SSMQ01000058">
    <property type="protein sequence ID" value="TKC99277.1"/>
    <property type="molecule type" value="Genomic_DNA"/>
</dbReference>
<keyword evidence="5" id="KW-0479">Metal-binding</keyword>
<feature type="active site" description="Nucleophile" evidence="4">
    <location>
        <position position="307"/>
    </location>
</feature>
<evidence type="ECO:0000256" key="1">
    <source>
        <dbReference type="ARBA" id="ARBA00006586"/>
    </source>
</evidence>
<feature type="binding site" evidence="5">
    <location>
        <position position="385"/>
    </location>
    <ligand>
        <name>Ca(2+)</name>
        <dbReference type="ChEBI" id="CHEBI:29108"/>
    </ligand>
</feature>
<evidence type="ECO:0000256" key="5">
    <source>
        <dbReference type="PIRSR" id="PIRSR001227-2"/>
    </source>
</evidence>
<keyword evidence="2" id="KW-0378">Hydrolase</keyword>
<feature type="signal peptide" evidence="6">
    <location>
        <begin position="1"/>
        <end position="24"/>
    </location>
</feature>